<dbReference type="RefSeq" id="WP_116167087.1">
    <property type="nucleotide sequence ID" value="NZ_QHJS02000067.1"/>
</dbReference>
<dbReference type="AlphaFoldDB" id="A0AA93AJ98"/>
<accession>A0AA93AJ98</accession>
<dbReference type="EMBL" id="QHJS02000067">
    <property type="protein sequence ID" value="RRO13945.1"/>
    <property type="molecule type" value="Genomic_DNA"/>
</dbReference>
<gene>
    <name evidence="1" type="ORF">DMB84_017775</name>
</gene>
<sequence length="70" mass="7292">MLTVKVVSLNGGEEIHSGVSVGYSPAKQNIAVSGMNGRIVLNPGDVAYVMNGRGKTISRYEHTEAEGAAC</sequence>
<evidence type="ECO:0000313" key="1">
    <source>
        <dbReference type="EMBL" id="RRO13945.1"/>
    </source>
</evidence>
<reference evidence="1 2" key="1">
    <citation type="submission" date="2018-11" db="EMBL/GenBank/DDBJ databases">
        <title>Draft genome sequences of proposed Pectobacterium aquaticum sp. nov. isolated in France from fresh water.</title>
        <authorList>
            <person name="Pedron J."/>
            <person name="Barny M.A."/>
        </authorList>
    </citation>
    <scope>NUCLEOTIDE SEQUENCE [LARGE SCALE GENOMIC DNA]</scope>
    <source>
        <strain evidence="1 2">A127-S21-F16</strain>
    </source>
</reference>
<organism evidence="1 2">
    <name type="scientific">Pectobacterium aquaticum</name>
    <dbReference type="NCBI Taxonomy" id="2204145"/>
    <lineage>
        <taxon>Bacteria</taxon>
        <taxon>Pseudomonadati</taxon>
        <taxon>Pseudomonadota</taxon>
        <taxon>Gammaproteobacteria</taxon>
        <taxon>Enterobacterales</taxon>
        <taxon>Pectobacteriaceae</taxon>
        <taxon>Pectobacterium</taxon>
    </lineage>
</organism>
<protein>
    <submittedName>
        <fullName evidence="1">Uncharacterized protein</fullName>
    </submittedName>
</protein>
<comment type="caution">
    <text evidence="1">The sequence shown here is derived from an EMBL/GenBank/DDBJ whole genome shotgun (WGS) entry which is preliminary data.</text>
</comment>
<name>A0AA93AJ98_9GAMM</name>
<dbReference type="Proteomes" id="UP000256540">
    <property type="component" value="Unassembled WGS sequence"/>
</dbReference>
<proteinExistence type="predicted"/>
<evidence type="ECO:0000313" key="2">
    <source>
        <dbReference type="Proteomes" id="UP000256540"/>
    </source>
</evidence>